<reference evidence="1" key="1">
    <citation type="submission" date="2018-02" db="EMBL/GenBank/DDBJ databases">
        <title>The genomes of Aspergillus section Nigri reveals drivers in fungal speciation.</title>
        <authorList>
            <consortium name="DOE Joint Genome Institute"/>
            <person name="Vesth T.C."/>
            <person name="Nybo J."/>
            <person name="Theobald S."/>
            <person name="Brandl J."/>
            <person name="Frisvad J.C."/>
            <person name="Nielsen K.F."/>
            <person name="Lyhne E.K."/>
            <person name="Kogle M.E."/>
            <person name="Kuo A."/>
            <person name="Riley R."/>
            <person name="Clum A."/>
            <person name="Nolan M."/>
            <person name="Lipzen A."/>
            <person name="Salamov A."/>
            <person name="Henrissat B."/>
            <person name="Wiebenga A."/>
            <person name="De vries R.P."/>
            <person name="Grigoriev I.V."/>
            <person name="Mortensen U.H."/>
            <person name="Andersen M.R."/>
            <person name="Baker S.E."/>
        </authorList>
    </citation>
    <scope>NUCLEOTIDE SEQUENCE</scope>
    <source>
        <strain evidence="1">CBS 115574</strain>
    </source>
</reference>
<dbReference type="Proteomes" id="UP000249748">
    <property type="component" value="Unassembled WGS sequence"/>
</dbReference>
<evidence type="ECO:0000313" key="2">
    <source>
        <dbReference type="Proteomes" id="UP000249748"/>
    </source>
</evidence>
<organism evidence="1 2">
    <name type="scientific">Aspergillus costaricaensis CBS 115574</name>
    <dbReference type="NCBI Taxonomy" id="1448317"/>
    <lineage>
        <taxon>Eukaryota</taxon>
        <taxon>Fungi</taxon>
        <taxon>Dikarya</taxon>
        <taxon>Ascomycota</taxon>
        <taxon>Pezizomycotina</taxon>
        <taxon>Eurotiomycetes</taxon>
        <taxon>Eurotiomycetidae</taxon>
        <taxon>Eurotiales</taxon>
        <taxon>Aspergillaceae</taxon>
        <taxon>Aspergillus</taxon>
        <taxon>Aspergillus subgen. Circumdati</taxon>
    </lineage>
</organism>
<sequence>MADVAVLRQNHYPRGLLAWGPFSFIAWPAQVKALQSLSGLCYRLGVGKKICPLQVAFDRHGLCFRINSDVFRGACGMTAPASGGAGSSLTQ</sequence>
<proteinExistence type="predicted"/>
<dbReference type="EMBL" id="KZ824536">
    <property type="protein sequence ID" value="RAK93347.1"/>
    <property type="molecule type" value="Genomic_DNA"/>
</dbReference>
<accession>A0ACD1IRT5</accession>
<keyword evidence="2" id="KW-1185">Reference proteome</keyword>
<protein>
    <submittedName>
        <fullName evidence="1">Uncharacterized protein</fullName>
    </submittedName>
</protein>
<gene>
    <name evidence="1" type="ORF">BO79DRAFT_23356</name>
</gene>
<evidence type="ECO:0000313" key="1">
    <source>
        <dbReference type="EMBL" id="RAK93347.1"/>
    </source>
</evidence>
<name>A0ACD1IRT5_9EURO</name>